<dbReference type="KEGG" id="thao:NI17_009630"/>
<proteinExistence type="predicted"/>
<gene>
    <name evidence="1" type="ORF">NI17_009630</name>
</gene>
<keyword evidence="2" id="KW-1185">Reference proteome</keyword>
<dbReference type="RefSeq" id="WP_119268109.1">
    <property type="nucleotide sequence ID" value="NZ_CP063196.1"/>
</dbReference>
<sequence>MSTPAQIAARAARTRRRLLLAAAAFLVVLALVVGWLLGRAGTAQTPTASSSPQASPAPSATADAFVPLAGENLALGQYQVNYPRTPEGAVSAAIAAVQALSTNDAQALADALTVYHGLENEQIPSEDLEEEIEGFLKVRAHGIDRDRPEGTVFDYEKFPAPASYFYITPIGVWWEETDSFTVDVRILATEEISDGMGLVFKRRYIHGCLMRWEPSVRSGDWVIEEVRDPSMQDFYAPKEEDYTLDNPNWTPISFPEWDDSE</sequence>
<dbReference type="EMBL" id="CP063196">
    <property type="protein sequence ID" value="UOE21354.1"/>
    <property type="molecule type" value="Genomic_DNA"/>
</dbReference>
<evidence type="ECO:0000313" key="1">
    <source>
        <dbReference type="EMBL" id="UOE21354.1"/>
    </source>
</evidence>
<dbReference type="AlphaFoldDB" id="A0A399FZM5"/>
<protein>
    <submittedName>
        <fullName evidence="1">Uncharacterized protein</fullName>
    </submittedName>
</protein>
<dbReference type="Proteomes" id="UP000265719">
    <property type="component" value="Chromosome"/>
</dbReference>
<evidence type="ECO:0000313" key="2">
    <source>
        <dbReference type="Proteomes" id="UP000265719"/>
    </source>
</evidence>
<organism evidence="1 2">
    <name type="scientific">Thermobifida halotolerans</name>
    <dbReference type="NCBI Taxonomy" id="483545"/>
    <lineage>
        <taxon>Bacteria</taxon>
        <taxon>Bacillati</taxon>
        <taxon>Actinomycetota</taxon>
        <taxon>Actinomycetes</taxon>
        <taxon>Streptosporangiales</taxon>
        <taxon>Nocardiopsidaceae</taxon>
        <taxon>Thermobifida</taxon>
    </lineage>
</organism>
<reference evidence="1" key="1">
    <citation type="submission" date="2020-10" db="EMBL/GenBank/DDBJ databases">
        <title>De novo genome project of the cellulose decomposer Thermobifida halotolerans type strain.</title>
        <authorList>
            <person name="Nagy I."/>
            <person name="Horvath B."/>
            <person name="Kukolya J."/>
            <person name="Nagy I."/>
            <person name="Orsini M."/>
        </authorList>
    </citation>
    <scope>NUCLEOTIDE SEQUENCE</scope>
    <source>
        <strain evidence="1">DSM 44931</strain>
    </source>
</reference>
<name>A0A399FZM5_9ACTN</name>
<accession>A0A399FZM5</accession>